<dbReference type="AlphaFoldDB" id="A0ABD1ELH5"/>
<reference evidence="1 2" key="1">
    <citation type="submission" date="2024-05" db="EMBL/GenBank/DDBJ databases">
        <title>Genetic variation in Jamaican populations of the coffee berry borer (Hypothenemus hampei).</title>
        <authorList>
            <person name="Errbii M."/>
            <person name="Myrie A."/>
        </authorList>
    </citation>
    <scope>NUCLEOTIDE SEQUENCE [LARGE SCALE GENOMIC DNA]</scope>
    <source>
        <strain evidence="1">JA-Hopewell-2020-01-JO</strain>
        <tissue evidence="1">Whole body</tissue>
    </source>
</reference>
<comment type="caution">
    <text evidence="1">The sequence shown here is derived from an EMBL/GenBank/DDBJ whole genome shotgun (WGS) entry which is preliminary data.</text>
</comment>
<evidence type="ECO:0000313" key="2">
    <source>
        <dbReference type="Proteomes" id="UP001566132"/>
    </source>
</evidence>
<proteinExistence type="predicted"/>
<organism evidence="1 2">
    <name type="scientific">Hypothenemus hampei</name>
    <name type="common">Coffee berry borer</name>
    <dbReference type="NCBI Taxonomy" id="57062"/>
    <lineage>
        <taxon>Eukaryota</taxon>
        <taxon>Metazoa</taxon>
        <taxon>Ecdysozoa</taxon>
        <taxon>Arthropoda</taxon>
        <taxon>Hexapoda</taxon>
        <taxon>Insecta</taxon>
        <taxon>Pterygota</taxon>
        <taxon>Neoptera</taxon>
        <taxon>Endopterygota</taxon>
        <taxon>Coleoptera</taxon>
        <taxon>Polyphaga</taxon>
        <taxon>Cucujiformia</taxon>
        <taxon>Curculionidae</taxon>
        <taxon>Scolytinae</taxon>
        <taxon>Hypothenemus</taxon>
    </lineage>
</organism>
<evidence type="ECO:0000313" key="1">
    <source>
        <dbReference type="EMBL" id="KAL1497359.1"/>
    </source>
</evidence>
<sequence length="218" mass="24940">MRDQHSGFMKLSLFNIEELNAFIVVYARYAINLLRYRLWKRIHLLKTNKQLLLAIKSNPETVSLDKKGSRQSIGRPCRRKRRYPLNRYSMEKVEANTISASFGYRLINFVSIFSAISEIVQCKKCGGDVTFTETSLRGLGFKLKVKCAKCEIQQLQFTIGPNALRLSENLDARWISIANLRAQQDTKEARMLRRAAQKESQDMATSLEGLLYGPGIAD</sequence>
<dbReference type="EMBL" id="JBDJPC010000006">
    <property type="protein sequence ID" value="KAL1497359.1"/>
    <property type="molecule type" value="Genomic_DNA"/>
</dbReference>
<accession>A0ABD1ELH5</accession>
<gene>
    <name evidence="1" type="ORF">ABEB36_008341</name>
</gene>
<dbReference type="Proteomes" id="UP001566132">
    <property type="component" value="Unassembled WGS sequence"/>
</dbReference>
<protein>
    <submittedName>
        <fullName evidence="1">Uncharacterized protein</fullName>
    </submittedName>
</protein>
<name>A0ABD1ELH5_HYPHA</name>
<keyword evidence="2" id="KW-1185">Reference proteome</keyword>